<feature type="region of interest" description="Disordered" evidence="1">
    <location>
        <begin position="1"/>
        <end position="60"/>
    </location>
</feature>
<dbReference type="InterPro" id="IPR003583">
    <property type="entry name" value="Hlx-hairpin-Hlx_DNA-bd_motif"/>
</dbReference>
<evidence type="ECO:0000313" key="4">
    <source>
        <dbReference type="EMBL" id="GAA2197296.1"/>
    </source>
</evidence>
<dbReference type="SMART" id="SM00278">
    <property type="entry name" value="HhH1"/>
    <property type="match status" value="2"/>
</dbReference>
<name>A0ABN3BL99_9MICC</name>
<dbReference type="PANTHER" id="PTHR21180">
    <property type="entry name" value="ENDONUCLEASE/EXONUCLEASE/PHOSPHATASE FAMILY DOMAIN-CONTAINING PROTEIN 1"/>
    <property type="match status" value="1"/>
</dbReference>
<keyword evidence="2" id="KW-1133">Transmembrane helix</keyword>
<dbReference type="InterPro" id="IPR010994">
    <property type="entry name" value="RuvA_2-like"/>
</dbReference>
<evidence type="ECO:0000259" key="3">
    <source>
        <dbReference type="SMART" id="SM00278"/>
    </source>
</evidence>
<dbReference type="SUPFAM" id="SSF47781">
    <property type="entry name" value="RuvA domain 2-like"/>
    <property type="match status" value="1"/>
</dbReference>
<keyword evidence="5" id="KW-1185">Reference proteome</keyword>
<sequence length="290" mass="29332">MARAGRDRRAARGGARHRWDELFPGALPPTPGLLEPTDPDPPAGDAEDGPPQRDSQPEDCEGALPRRRLLLSARLVVLLCAIGAAAGGAWWWSSRTASPSVHSVGSGTAEAAEAGGPVPADRTAPGRPTVGAAATDSDLVVHVAGAVASPGVIRLPRGSRIHEAIAAAGGALPDADAHRLNLAAPVEDGSRLQVPRSGEEPDPAPASGTGAAAGTHAGSGAASAPAAKVNINQATAQELGTLPRVGPVLAQRIIDYRTAHGRFRSPEDLDAVDGVGPKMLESLLPLVTVG</sequence>
<keyword evidence="2" id="KW-0812">Transmembrane</keyword>
<dbReference type="Proteomes" id="UP001500432">
    <property type="component" value="Unassembled WGS sequence"/>
</dbReference>
<evidence type="ECO:0000256" key="2">
    <source>
        <dbReference type="SAM" id="Phobius"/>
    </source>
</evidence>
<dbReference type="Pfam" id="PF12836">
    <property type="entry name" value="HHH_3"/>
    <property type="match status" value="1"/>
</dbReference>
<feature type="compositionally biased region" description="Low complexity" evidence="1">
    <location>
        <begin position="205"/>
        <end position="221"/>
    </location>
</feature>
<gene>
    <name evidence="4" type="ORF">GCM10009849_05640</name>
</gene>
<dbReference type="InterPro" id="IPR051675">
    <property type="entry name" value="Endo/Exo/Phosphatase_dom_1"/>
</dbReference>
<comment type="caution">
    <text evidence="4">The sequence shown here is derived from an EMBL/GenBank/DDBJ whole genome shotgun (WGS) entry which is preliminary data.</text>
</comment>
<dbReference type="InterPro" id="IPR019554">
    <property type="entry name" value="Soluble_ligand-bd"/>
</dbReference>
<dbReference type="Gene3D" id="1.10.150.320">
    <property type="entry name" value="Photosystem II 12 kDa extrinsic protein"/>
    <property type="match status" value="1"/>
</dbReference>
<accession>A0ABN3BL99</accession>
<feature type="transmembrane region" description="Helical" evidence="2">
    <location>
        <begin position="75"/>
        <end position="93"/>
    </location>
</feature>
<feature type="compositionally biased region" description="Low complexity" evidence="1">
    <location>
        <begin position="103"/>
        <end position="120"/>
    </location>
</feature>
<feature type="domain" description="Helix-hairpin-helix DNA-binding motif class 1" evidence="3">
    <location>
        <begin position="237"/>
        <end position="256"/>
    </location>
</feature>
<dbReference type="Pfam" id="PF10531">
    <property type="entry name" value="SLBB"/>
    <property type="match status" value="1"/>
</dbReference>
<feature type="compositionally biased region" description="Basic and acidic residues" evidence="1">
    <location>
        <begin position="1"/>
        <end position="10"/>
    </location>
</feature>
<evidence type="ECO:0000313" key="5">
    <source>
        <dbReference type="Proteomes" id="UP001500432"/>
    </source>
</evidence>
<dbReference type="RefSeq" id="WP_344298202.1">
    <property type="nucleotide sequence ID" value="NZ_BAAAQW010000003.1"/>
</dbReference>
<dbReference type="PANTHER" id="PTHR21180:SF32">
    <property type="entry name" value="ENDONUCLEASE_EXONUCLEASE_PHOSPHATASE FAMILY DOMAIN-CONTAINING PROTEIN 1"/>
    <property type="match status" value="1"/>
</dbReference>
<proteinExistence type="predicted"/>
<reference evidence="4 5" key="1">
    <citation type="journal article" date="2019" name="Int. J. Syst. Evol. Microbiol.">
        <title>The Global Catalogue of Microorganisms (GCM) 10K type strain sequencing project: providing services to taxonomists for standard genome sequencing and annotation.</title>
        <authorList>
            <consortium name="The Broad Institute Genomics Platform"/>
            <consortium name="The Broad Institute Genome Sequencing Center for Infectious Disease"/>
            <person name="Wu L."/>
            <person name="Ma J."/>
        </authorList>
    </citation>
    <scope>NUCLEOTIDE SEQUENCE [LARGE SCALE GENOMIC DNA]</scope>
    <source>
        <strain evidence="4 5">JCM 16034</strain>
    </source>
</reference>
<dbReference type="EMBL" id="BAAAQW010000003">
    <property type="protein sequence ID" value="GAA2197296.1"/>
    <property type="molecule type" value="Genomic_DNA"/>
</dbReference>
<dbReference type="Gene3D" id="3.10.560.10">
    <property type="entry name" value="Outer membrane lipoprotein wza domain like"/>
    <property type="match status" value="1"/>
</dbReference>
<protein>
    <recommendedName>
        <fullName evidence="3">Helix-hairpin-helix DNA-binding motif class 1 domain-containing protein</fullName>
    </recommendedName>
</protein>
<feature type="domain" description="Helix-hairpin-helix DNA-binding motif class 1" evidence="3">
    <location>
        <begin position="267"/>
        <end position="286"/>
    </location>
</feature>
<feature type="region of interest" description="Disordered" evidence="1">
    <location>
        <begin position="186"/>
        <end position="221"/>
    </location>
</feature>
<feature type="region of interest" description="Disordered" evidence="1">
    <location>
        <begin position="97"/>
        <end position="127"/>
    </location>
</feature>
<keyword evidence="2" id="KW-0472">Membrane</keyword>
<evidence type="ECO:0000256" key="1">
    <source>
        <dbReference type="SAM" id="MobiDB-lite"/>
    </source>
</evidence>
<organism evidence="4 5">
    <name type="scientific">Sinomonas flava</name>
    <dbReference type="NCBI Taxonomy" id="496857"/>
    <lineage>
        <taxon>Bacteria</taxon>
        <taxon>Bacillati</taxon>
        <taxon>Actinomycetota</taxon>
        <taxon>Actinomycetes</taxon>
        <taxon>Micrococcales</taxon>
        <taxon>Micrococcaceae</taxon>
        <taxon>Sinomonas</taxon>
    </lineage>
</organism>